<evidence type="ECO:0000313" key="2">
    <source>
        <dbReference type="Proteomes" id="UP000326198"/>
    </source>
</evidence>
<sequence>MPEPSSISSIVMSLLKIAHHKALWPVLCAQEGSIPRVASSNLTICGFLSFTAMINGVSPSSLKWLGSASCCKSNLNISSWPFSKAYMRGVFRKESGKSAAAP</sequence>
<reference evidence="1 2" key="1">
    <citation type="submission" date="2019-04" db="EMBL/GenBank/DDBJ databases">
        <title>Friends and foes A comparative genomics studyof 23 Aspergillus species from section Flavi.</title>
        <authorList>
            <consortium name="DOE Joint Genome Institute"/>
            <person name="Kjaerbolling I."/>
            <person name="Vesth T."/>
            <person name="Frisvad J.C."/>
            <person name="Nybo J.L."/>
            <person name="Theobald S."/>
            <person name="Kildgaard S."/>
            <person name="Isbrandt T."/>
            <person name="Kuo A."/>
            <person name="Sato A."/>
            <person name="Lyhne E.K."/>
            <person name="Kogle M.E."/>
            <person name="Wiebenga A."/>
            <person name="Kun R.S."/>
            <person name="Lubbers R.J."/>
            <person name="Makela M.R."/>
            <person name="Barry K."/>
            <person name="Chovatia M."/>
            <person name="Clum A."/>
            <person name="Daum C."/>
            <person name="Haridas S."/>
            <person name="He G."/>
            <person name="LaButti K."/>
            <person name="Lipzen A."/>
            <person name="Mondo S."/>
            <person name="Riley R."/>
            <person name="Salamov A."/>
            <person name="Simmons B.A."/>
            <person name="Magnuson J.K."/>
            <person name="Henrissat B."/>
            <person name="Mortensen U.H."/>
            <person name="Larsen T.O."/>
            <person name="Devries R.P."/>
            <person name="Grigoriev I.V."/>
            <person name="Machida M."/>
            <person name="Baker S.E."/>
            <person name="Andersen M.R."/>
        </authorList>
    </citation>
    <scope>NUCLEOTIDE SEQUENCE [LARGE SCALE GENOMIC DNA]</scope>
    <source>
        <strain evidence="1 2">IBT 29228</strain>
    </source>
</reference>
<dbReference type="AlphaFoldDB" id="A0A5N7AS67"/>
<keyword evidence="2" id="KW-1185">Reference proteome</keyword>
<protein>
    <submittedName>
        <fullName evidence="1">Uncharacterized protein</fullName>
    </submittedName>
</protein>
<proteinExistence type="predicted"/>
<organism evidence="1 2">
    <name type="scientific">Aspergillus bertholletiae</name>
    <dbReference type="NCBI Taxonomy" id="1226010"/>
    <lineage>
        <taxon>Eukaryota</taxon>
        <taxon>Fungi</taxon>
        <taxon>Dikarya</taxon>
        <taxon>Ascomycota</taxon>
        <taxon>Pezizomycotina</taxon>
        <taxon>Eurotiomycetes</taxon>
        <taxon>Eurotiomycetidae</taxon>
        <taxon>Eurotiales</taxon>
        <taxon>Aspergillaceae</taxon>
        <taxon>Aspergillus</taxon>
        <taxon>Aspergillus subgen. Circumdati</taxon>
    </lineage>
</organism>
<accession>A0A5N7AS67</accession>
<gene>
    <name evidence="1" type="ORF">BDV26DRAFT_273655</name>
</gene>
<evidence type="ECO:0000313" key="1">
    <source>
        <dbReference type="EMBL" id="KAE8372694.1"/>
    </source>
</evidence>
<dbReference type="EMBL" id="ML736346">
    <property type="protein sequence ID" value="KAE8372694.1"/>
    <property type="molecule type" value="Genomic_DNA"/>
</dbReference>
<name>A0A5N7AS67_9EURO</name>
<dbReference type="Proteomes" id="UP000326198">
    <property type="component" value="Unassembled WGS sequence"/>
</dbReference>